<evidence type="ECO:0000313" key="2">
    <source>
        <dbReference type="Proteomes" id="UP000239649"/>
    </source>
</evidence>
<dbReference type="GO" id="GO:0005868">
    <property type="term" value="C:cytoplasmic dynein complex"/>
    <property type="evidence" value="ECO:0007669"/>
    <property type="project" value="TreeGrafter"/>
</dbReference>
<dbReference type="Pfam" id="PF03645">
    <property type="entry name" value="Tctex-1"/>
    <property type="match status" value="1"/>
</dbReference>
<dbReference type="PANTHER" id="PTHR21255">
    <property type="entry name" value="T-COMPLEX-ASSOCIATED-TESTIS-EXPRESSED 1/ DYNEIN LIGHT CHAIN"/>
    <property type="match status" value="1"/>
</dbReference>
<dbReference type="PANTHER" id="PTHR21255:SF4">
    <property type="entry name" value="DYNEIN LIGHT CHAIN TCTEX-TYPE"/>
    <property type="match status" value="1"/>
</dbReference>
<dbReference type="InterPro" id="IPR005334">
    <property type="entry name" value="Tctex-1-like"/>
</dbReference>
<dbReference type="GO" id="GO:0005737">
    <property type="term" value="C:cytoplasm"/>
    <property type="evidence" value="ECO:0007669"/>
    <property type="project" value="TreeGrafter"/>
</dbReference>
<dbReference type="Gene3D" id="3.30.1140.40">
    <property type="entry name" value="Tctex-1"/>
    <property type="match status" value="1"/>
</dbReference>
<dbReference type="InterPro" id="IPR038586">
    <property type="entry name" value="Tctex-1-like_sf"/>
</dbReference>
<dbReference type="EMBL" id="LHPF02000001">
    <property type="protein sequence ID" value="PSC76609.1"/>
    <property type="molecule type" value="Genomic_DNA"/>
</dbReference>
<proteinExistence type="predicted"/>
<gene>
    <name evidence="1" type="primary">g897</name>
    <name evidence="1" type="ORF">C2E20_0897</name>
</gene>
<dbReference type="OrthoDB" id="10059120at2759"/>
<sequence>MAAALAAGASATALPPPPLDAALALAEFEAGLDGLAENDLVDEAEVDSIIRETVLHAIGDMPWSDAKVGPWTSQVIEGILKKLAGLQKPMKYVCHVSLTQRAGAGLHAAAASRCNAKTDGSLTVHWESATVLALVTVFWLAA</sequence>
<protein>
    <submittedName>
        <fullName evidence="1">Dynein light chain Tctex-type</fullName>
    </submittedName>
</protein>
<dbReference type="AlphaFoldDB" id="A0A2P6VR86"/>
<reference evidence="1 2" key="1">
    <citation type="journal article" date="2018" name="Plant J.">
        <title>Genome sequences of Chlorella sorokiniana UTEX 1602 and Micractinium conductrix SAG 241.80: implications to maltose excretion by a green alga.</title>
        <authorList>
            <person name="Arriola M.B."/>
            <person name="Velmurugan N."/>
            <person name="Zhang Y."/>
            <person name="Plunkett M.H."/>
            <person name="Hondzo H."/>
            <person name="Barney B.M."/>
        </authorList>
    </citation>
    <scope>NUCLEOTIDE SEQUENCE [LARGE SCALE GENOMIC DNA]</scope>
    <source>
        <strain evidence="1 2">SAG 241.80</strain>
    </source>
</reference>
<comment type="caution">
    <text evidence="1">The sequence shown here is derived from an EMBL/GenBank/DDBJ whole genome shotgun (WGS) entry which is preliminary data.</text>
</comment>
<keyword evidence="2" id="KW-1185">Reference proteome</keyword>
<dbReference type="GO" id="GO:0007018">
    <property type="term" value="P:microtubule-based movement"/>
    <property type="evidence" value="ECO:0007669"/>
    <property type="project" value="TreeGrafter"/>
</dbReference>
<evidence type="ECO:0000313" key="1">
    <source>
        <dbReference type="EMBL" id="PSC76609.1"/>
    </source>
</evidence>
<dbReference type="STRING" id="554055.A0A2P6VR86"/>
<dbReference type="Proteomes" id="UP000239649">
    <property type="component" value="Unassembled WGS sequence"/>
</dbReference>
<dbReference type="GO" id="GO:0045505">
    <property type="term" value="F:dynein intermediate chain binding"/>
    <property type="evidence" value="ECO:0007669"/>
    <property type="project" value="TreeGrafter"/>
</dbReference>
<accession>A0A2P6VR86</accession>
<name>A0A2P6VR86_9CHLO</name>
<organism evidence="1 2">
    <name type="scientific">Micractinium conductrix</name>
    <dbReference type="NCBI Taxonomy" id="554055"/>
    <lineage>
        <taxon>Eukaryota</taxon>
        <taxon>Viridiplantae</taxon>
        <taxon>Chlorophyta</taxon>
        <taxon>core chlorophytes</taxon>
        <taxon>Trebouxiophyceae</taxon>
        <taxon>Chlorellales</taxon>
        <taxon>Chlorellaceae</taxon>
        <taxon>Chlorella clade</taxon>
        <taxon>Micractinium</taxon>
    </lineage>
</organism>
<dbReference type="CDD" id="cd21455">
    <property type="entry name" value="DLC-like_DYNLT1_DYNLT3"/>
    <property type="match status" value="1"/>
</dbReference>